<sequence>MGSVQKLLGQANTHSRRLLFLWQMLGHPLCTNFAITLLVVYVMHSFFAYRQFNRNFTCDDPTILLYELFLPHNADTAGIWCTVQDTALRTPLSYCDKFQKHARPLREEIV</sequence>
<dbReference type="Proteomes" id="UP000499080">
    <property type="component" value="Unassembled WGS sequence"/>
</dbReference>
<keyword evidence="1" id="KW-0812">Transmembrane</keyword>
<feature type="transmembrane region" description="Helical" evidence="1">
    <location>
        <begin position="20"/>
        <end position="43"/>
    </location>
</feature>
<keyword evidence="1" id="KW-0472">Membrane</keyword>
<keyword evidence="3" id="KW-1185">Reference proteome</keyword>
<keyword evidence="1" id="KW-1133">Transmembrane helix</keyword>
<dbReference type="EMBL" id="BGPR01011371">
    <property type="protein sequence ID" value="GBN50974.1"/>
    <property type="molecule type" value="Genomic_DNA"/>
</dbReference>
<proteinExistence type="predicted"/>
<protein>
    <submittedName>
        <fullName evidence="2">Uncharacterized protein</fullName>
    </submittedName>
</protein>
<evidence type="ECO:0000313" key="2">
    <source>
        <dbReference type="EMBL" id="GBN50974.1"/>
    </source>
</evidence>
<accession>A0A4Y2PI06</accession>
<evidence type="ECO:0000256" key="1">
    <source>
        <dbReference type="SAM" id="Phobius"/>
    </source>
</evidence>
<organism evidence="2 3">
    <name type="scientific">Araneus ventricosus</name>
    <name type="common">Orbweaver spider</name>
    <name type="synonym">Epeira ventricosa</name>
    <dbReference type="NCBI Taxonomy" id="182803"/>
    <lineage>
        <taxon>Eukaryota</taxon>
        <taxon>Metazoa</taxon>
        <taxon>Ecdysozoa</taxon>
        <taxon>Arthropoda</taxon>
        <taxon>Chelicerata</taxon>
        <taxon>Arachnida</taxon>
        <taxon>Araneae</taxon>
        <taxon>Araneomorphae</taxon>
        <taxon>Entelegynae</taxon>
        <taxon>Araneoidea</taxon>
        <taxon>Araneidae</taxon>
        <taxon>Araneus</taxon>
    </lineage>
</organism>
<comment type="caution">
    <text evidence="2">The sequence shown here is derived from an EMBL/GenBank/DDBJ whole genome shotgun (WGS) entry which is preliminary data.</text>
</comment>
<gene>
    <name evidence="2" type="ORF">AVEN_43093_1</name>
</gene>
<reference evidence="2 3" key="1">
    <citation type="journal article" date="2019" name="Sci. Rep.">
        <title>Orb-weaving spider Araneus ventricosus genome elucidates the spidroin gene catalogue.</title>
        <authorList>
            <person name="Kono N."/>
            <person name="Nakamura H."/>
            <person name="Ohtoshi R."/>
            <person name="Moran D.A.P."/>
            <person name="Shinohara A."/>
            <person name="Yoshida Y."/>
            <person name="Fujiwara M."/>
            <person name="Mori M."/>
            <person name="Tomita M."/>
            <person name="Arakawa K."/>
        </authorList>
    </citation>
    <scope>NUCLEOTIDE SEQUENCE [LARGE SCALE GENOMIC DNA]</scope>
</reference>
<name>A0A4Y2PI06_ARAVE</name>
<dbReference type="AlphaFoldDB" id="A0A4Y2PI06"/>
<evidence type="ECO:0000313" key="3">
    <source>
        <dbReference type="Proteomes" id="UP000499080"/>
    </source>
</evidence>